<keyword evidence="1" id="KW-0805">Transcription regulation</keyword>
<dbReference type="SUPFAM" id="SSF46689">
    <property type="entry name" value="Homeodomain-like"/>
    <property type="match status" value="2"/>
</dbReference>
<feature type="domain" description="HTH araC/xylS-type" evidence="4">
    <location>
        <begin position="85"/>
        <end position="183"/>
    </location>
</feature>
<evidence type="ECO:0000313" key="6">
    <source>
        <dbReference type="Proteomes" id="UP000234479"/>
    </source>
</evidence>
<dbReference type="PROSITE" id="PS00041">
    <property type="entry name" value="HTH_ARAC_FAMILY_1"/>
    <property type="match status" value="1"/>
</dbReference>
<dbReference type="SMART" id="SM00342">
    <property type="entry name" value="HTH_ARAC"/>
    <property type="match status" value="1"/>
</dbReference>
<organism evidence="5 6">
    <name type="scientific">Caulobacter zeae</name>
    <dbReference type="NCBI Taxonomy" id="2055137"/>
    <lineage>
        <taxon>Bacteria</taxon>
        <taxon>Pseudomonadati</taxon>
        <taxon>Pseudomonadota</taxon>
        <taxon>Alphaproteobacteria</taxon>
        <taxon>Caulobacterales</taxon>
        <taxon>Caulobacteraceae</taxon>
        <taxon>Caulobacter</taxon>
    </lineage>
</organism>
<keyword evidence="3" id="KW-0804">Transcription</keyword>
<dbReference type="InterPro" id="IPR050204">
    <property type="entry name" value="AraC_XylS_family_regulators"/>
</dbReference>
<dbReference type="InterPro" id="IPR009057">
    <property type="entry name" value="Homeodomain-like_sf"/>
</dbReference>
<dbReference type="InterPro" id="IPR018062">
    <property type="entry name" value="HTH_AraC-typ_CS"/>
</dbReference>
<protein>
    <submittedName>
        <fullName evidence="5">AraC family transcriptional regulator</fullName>
    </submittedName>
</protein>
<evidence type="ECO:0000313" key="5">
    <source>
        <dbReference type="EMBL" id="PLR23038.1"/>
    </source>
</evidence>
<dbReference type="Gene3D" id="1.10.10.60">
    <property type="entry name" value="Homeodomain-like"/>
    <property type="match status" value="1"/>
</dbReference>
<dbReference type="GO" id="GO:0043565">
    <property type="term" value="F:sequence-specific DNA binding"/>
    <property type="evidence" value="ECO:0007669"/>
    <property type="project" value="InterPro"/>
</dbReference>
<evidence type="ECO:0000256" key="1">
    <source>
        <dbReference type="ARBA" id="ARBA00023015"/>
    </source>
</evidence>
<evidence type="ECO:0000259" key="4">
    <source>
        <dbReference type="PROSITE" id="PS01124"/>
    </source>
</evidence>
<evidence type="ECO:0000256" key="3">
    <source>
        <dbReference type="ARBA" id="ARBA00023163"/>
    </source>
</evidence>
<dbReference type="GO" id="GO:0003700">
    <property type="term" value="F:DNA-binding transcription factor activity"/>
    <property type="evidence" value="ECO:0007669"/>
    <property type="project" value="InterPro"/>
</dbReference>
<dbReference type="PANTHER" id="PTHR46796:SF14">
    <property type="entry name" value="TRANSCRIPTIONAL REGULATORY PROTEIN"/>
    <property type="match status" value="1"/>
</dbReference>
<gene>
    <name evidence="5" type="ORF">SGCZBJ_16935</name>
</gene>
<keyword evidence="6" id="KW-1185">Reference proteome</keyword>
<dbReference type="PROSITE" id="PS01124">
    <property type="entry name" value="HTH_ARAC_FAMILY_2"/>
    <property type="match status" value="1"/>
</dbReference>
<reference evidence="5 6" key="1">
    <citation type="submission" date="2017-12" db="EMBL/GenBank/DDBJ databases">
        <title>The genome sequence of Caulobacter sp. 410.</title>
        <authorList>
            <person name="Gao J."/>
            <person name="Mao X."/>
            <person name="Sun J."/>
        </authorList>
    </citation>
    <scope>NUCLEOTIDE SEQUENCE [LARGE SCALE GENOMIC DNA]</scope>
    <source>
        <strain evidence="5 6">410</strain>
    </source>
</reference>
<dbReference type="Proteomes" id="UP000234479">
    <property type="component" value="Unassembled WGS sequence"/>
</dbReference>
<sequence length="200" mass="21840">MSFEPMTSVAAASGFDRVVDLNAPALPDLIAGLLADARAAAREDRLAAERRVREAIELVQREGKRLLDDARPAPVTGGLAPWQVRRVDAHLAANLDAPVKVADLAALVRLSVSHFSRAFAVSYGGGAREHIIQRRLDRARQMMVETDEPLGQIAAACGFADQAHFSNRFRRAFETSPLVWRRLHQRDQQTSIGLADAALA</sequence>
<dbReference type="RefSeq" id="WP_101719167.1">
    <property type="nucleotide sequence ID" value="NZ_PJRS01000034.1"/>
</dbReference>
<dbReference type="AlphaFoldDB" id="A0A2N5DAE4"/>
<keyword evidence="2" id="KW-0238">DNA-binding</keyword>
<name>A0A2N5DAE4_9CAUL</name>
<evidence type="ECO:0000256" key="2">
    <source>
        <dbReference type="ARBA" id="ARBA00023125"/>
    </source>
</evidence>
<proteinExistence type="predicted"/>
<dbReference type="PANTHER" id="PTHR46796">
    <property type="entry name" value="HTH-TYPE TRANSCRIPTIONAL ACTIVATOR RHAS-RELATED"/>
    <property type="match status" value="1"/>
</dbReference>
<comment type="caution">
    <text evidence="5">The sequence shown here is derived from an EMBL/GenBank/DDBJ whole genome shotgun (WGS) entry which is preliminary data.</text>
</comment>
<accession>A0A2N5DAE4</accession>
<dbReference type="InterPro" id="IPR018060">
    <property type="entry name" value="HTH_AraC"/>
</dbReference>
<dbReference type="OrthoDB" id="9806208at2"/>
<dbReference type="Pfam" id="PF12833">
    <property type="entry name" value="HTH_18"/>
    <property type="match status" value="1"/>
</dbReference>
<dbReference type="EMBL" id="PJRS01000034">
    <property type="protein sequence ID" value="PLR23038.1"/>
    <property type="molecule type" value="Genomic_DNA"/>
</dbReference>